<dbReference type="Proteomes" id="UP000885695">
    <property type="component" value="Unassembled WGS sequence"/>
</dbReference>
<reference evidence="1" key="1">
    <citation type="journal article" date="2020" name="mSystems">
        <title>Genome- and Community-Level Interaction Insights into Carbon Utilization and Element Cycling Functions of Hydrothermarchaeota in Hydrothermal Sediment.</title>
        <authorList>
            <person name="Zhou Z."/>
            <person name="Liu Y."/>
            <person name="Xu W."/>
            <person name="Pan J."/>
            <person name="Luo Z.H."/>
            <person name="Li M."/>
        </authorList>
    </citation>
    <scope>NUCLEOTIDE SEQUENCE [LARGE SCALE GENOMIC DNA]</scope>
    <source>
        <strain evidence="1">HyVt-369</strain>
    </source>
</reference>
<accession>A0A7C1NM62</accession>
<comment type="caution">
    <text evidence="1">The sequence shown here is derived from an EMBL/GenBank/DDBJ whole genome shotgun (WGS) entry which is preliminary data.</text>
</comment>
<protein>
    <submittedName>
        <fullName evidence="1">Uncharacterized protein</fullName>
    </submittedName>
</protein>
<evidence type="ECO:0000313" key="1">
    <source>
        <dbReference type="EMBL" id="HEB13363.1"/>
    </source>
</evidence>
<dbReference type="AlphaFoldDB" id="A0A7C1NM62"/>
<dbReference type="EMBL" id="DRHL01000003">
    <property type="protein sequence ID" value="HEB13363.1"/>
    <property type="molecule type" value="Genomic_DNA"/>
</dbReference>
<gene>
    <name evidence="1" type="ORF">ENI13_00100</name>
</gene>
<name>A0A7C1NM62_UNCC3</name>
<organism evidence="1">
    <name type="scientific">candidate division CPR3 bacterium</name>
    <dbReference type="NCBI Taxonomy" id="2268181"/>
    <lineage>
        <taxon>Bacteria</taxon>
        <taxon>Bacteria division CPR3</taxon>
    </lineage>
</organism>
<sequence>MPEDIRNIRILVKSGRSKSSVAKEYRVSGFIIRYWCWTKEQRKEFYLRGRERLLERGYALPTKEQTRAYRKRKLYLFPKEMPKYKVRESAYYDIKSKGERSKLLREKRLKKAVMLWRKIGKRKMNKLYKNSPSFLSKVEKMIVTQ</sequence>
<proteinExistence type="predicted"/>